<dbReference type="InterPro" id="IPR037520">
    <property type="entry name" value="Folliculin/SMCR8_longin"/>
</dbReference>
<dbReference type="GO" id="GO:0005634">
    <property type="term" value="C:nucleus"/>
    <property type="evidence" value="ECO:0007669"/>
    <property type="project" value="UniProtKB-SubCell"/>
</dbReference>
<keyword evidence="14" id="KW-0539">Nucleus</keyword>
<dbReference type="GO" id="GO:0005829">
    <property type="term" value="C:cytosol"/>
    <property type="evidence" value="ECO:0007669"/>
    <property type="project" value="UniProtKB-SubCell"/>
</dbReference>
<feature type="domain" description="UDENN FLCN/SMCR8-type" evidence="16">
    <location>
        <begin position="118"/>
        <end position="601"/>
    </location>
</feature>
<dbReference type="GO" id="GO:0005096">
    <property type="term" value="F:GTPase activator activity"/>
    <property type="evidence" value="ECO:0007669"/>
    <property type="project" value="UniProtKB-KW"/>
</dbReference>
<feature type="non-terminal residue" evidence="17">
    <location>
        <position position="1"/>
    </location>
</feature>
<evidence type="ECO:0000256" key="7">
    <source>
        <dbReference type="ARBA" id="ARBA00009987"/>
    </source>
</evidence>
<dbReference type="Gene3D" id="3.40.50.12430">
    <property type="match status" value="1"/>
</dbReference>
<keyword evidence="15" id="KW-0966">Cell projection</keyword>
<gene>
    <name evidence="17" type="ORF">MNOR_LOCUS26383</name>
</gene>
<evidence type="ECO:0000256" key="11">
    <source>
        <dbReference type="ARBA" id="ARBA00023136"/>
    </source>
</evidence>
<dbReference type="AlphaFoldDB" id="A0AAV2RPW1"/>
<dbReference type="Pfam" id="PF11704">
    <property type="entry name" value="Folliculin"/>
    <property type="match status" value="1"/>
</dbReference>
<evidence type="ECO:0000256" key="1">
    <source>
        <dbReference type="ARBA" id="ARBA00004123"/>
    </source>
</evidence>
<dbReference type="PANTHER" id="PTHR31441">
    <property type="entry name" value="FOLLICULIN FAMILY MEMBER"/>
    <property type="match status" value="1"/>
</dbReference>
<evidence type="ECO:0000256" key="9">
    <source>
        <dbReference type="ARBA" id="ARBA00022468"/>
    </source>
</evidence>
<evidence type="ECO:0000256" key="4">
    <source>
        <dbReference type="ARBA" id="ARBA00004300"/>
    </source>
</evidence>
<evidence type="ECO:0000313" key="18">
    <source>
        <dbReference type="Proteomes" id="UP001497623"/>
    </source>
</evidence>
<dbReference type="InterPro" id="IPR021713">
    <property type="entry name" value="Folliculin"/>
</dbReference>
<dbReference type="Proteomes" id="UP001497623">
    <property type="component" value="Unassembled WGS sequence"/>
</dbReference>
<reference evidence="17 18" key="1">
    <citation type="submission" date="2024-05" db="EMBL/GenBank/DDBJ databases">
        <authorList>
            <person name="Wallberg A."/>
        </authorList>
    </citation>
    <scope>NUCLEOTIDE SEQUENCE [LARGE SCALE GENOMIC DNA]</scope>
</reference>
<dbReference type="PANTHER" id="PTHR31441:SF2">
    <property type="entry name" value="FOLLICULIN"/>
    <property type="match status" value="1"/>
</dbReference>
<keyword evidence="11" id="KW-0472">Membrane</keyword>
<name>A0AAV2RPW1_MEGNR</name>
<comment type="subcellular location">
    <subcellularLocation>
        <location evidence="2">Cell projection</location>
        <location evidence="2">Cilium</location>
    </subcellularLocation>
    <subcellularLocation>
        <location evidence="4">Cytoplasm</location>
        <location evidence="4">Cytoskeleton</location>
        <location evidence="4">Microtubule organizing center</location>
        <location evidence="4">Centrosome</location>
    </subcellularLocation>
    <subcellularLocation>
        <location evidence="3">Cytoplasm</location>
        <location evidence="3">Cytoskeleton</location>
        <location evidence="3">Spindle</location>
    </subcellularLocation>
    <subcellularLocation>
        <location evidence="5">Cytoplasm</location>
        <location evidence="5">Cytosol</location>
    </subcellularLocation>
    <subcellularLocation>
        <location evidence="6">Lysosome membrane</location>
    </subcellularLocation>
    <subcellularLocation>
        <location evidence="1">Nucleus</location>
    </subcellularLocation>
</comment>
<evidence type="ECO:0000259" key="16">
    <source>
        <dbReference type="PROSITE" id="PS51834"/>
    </source>
</evidence>
<protein>
    <recommendedName>
        <fullName evidence="8">Folliculin</fullName>
    </recommendedName>
</protein>
<accession>A0AAV2RPW1</accession>
<evidence type="ECO:0000256" key="13">
    <source>
        <dbReference type="ARBA" id="ARBA00023228"/>
    </source>
</evidence>
<dbReference type="GO" id="GO:0005819">
    <property type="term" value="C:spindle"/>
    <property type="evidence" value="ECO:0007669"/>
    <property type="project" value="UniProtKB-SubCell"/>
</dbReference>
<evidence type="ECO:0000256" key="12">
    <source>
        <dbReference type="ARBA" id="ARBA00023212"/>
    </source>
</evidence>
<dbReference type="GO" id="GO:0005929">
    <property type="term" value="C:cilium"/>
    <property type="evidence" value="ECO:0007669"/>
    <property type="project" value="UniProtKB-SubCell"/>
</dbReference>
<keyword evidence="12" id="KW-0206">Cytoskeleton</keyword>
<dbReference type="Pfam" id="PF16692">
    <property type="entry name" value="Folliculin_C"/>
    <property type="match status" value="1"/>
</dbReference>
<keyword evidence="10" id="KW-0963">Cytoplasm</keyword>
<comment type="caution">
    <text evidence="17">The sequence shown here is derived from an EMBL/GenBank/DDBJ whole genome shotgun (WGS) entry which is preliminary data.</text>
</comment>
<sequence length="601" mass="66656">KCQLMLSQPRCGSCPTLQSTFFSAFTHWHINKMNAIISVCHFCELHGPSVVFCTQAFRNASNLDELNDVVSALSKSDQKTSEEESSQEGKLWKYGSIKLENNAELYSITGSESCIACRSFTHNKPGYISNDDGAHVSYVSSQFPMQPDLHRLVRQACIRSLSCEVCPSREGPIYFGDEARGHVLSYSFFLKDVQARGFQRWYSILVLMKDKMFLLNSWPFLVKNLQQIINQLQESAAKIYGEQESKVSHRSLRSAASMMEPTAAGDNFKKQRVAGQPRSLVELVGSEGVWLKLHTSLTWLLKAGGLRLQERLVEGPPIEALPGDLHGEPCLSISELYSTLGPSMFHRVLHHLLIGHQLVIRCHDSNITAAIVLTLKPLLPRHCYNATSFSMEYIENSSANILGLHSSVEIPESITENICILDLVHKNGRKSEPDLSDSFGYIDKKTPFMCETKEEIIATIRKTNTEVSREGPLCTRPPQALSRIETAITNVSSLPGALSIYIATIVDEWMNKVKVWVHVIRHGIQPATGELSPANNAPLLGSLSSANTLALKSFVDDVSSCAGPSINPNSSAEQQQQRLLTAIGAIDWDIPLLTFWAQNVS</sequence>
<dbReference type="EMBL" id="CAXKWB010026276">
    <property type="protein sequence ID" value="CAL4129900.1"/>
    <property type="molecule type" value="Genomic_DNA"/>
</dbReference>
<evidence type="ECO:0000256" key="6">
    <source>
        <dbReference type="ARBA" id="ARBA00004656"/>
    </source>
</evidence>
<dbReference type="GO" id="GO:0005765">
    <property type="term" value="C:lysosomal membrane"/>
    <property type="evidence" value="ECO:0007669"/>
    <property type="project" value="UniProtKB-SubCell"/>
</dbReference>
<dbReference type="GO" id="GO:1904263">
    <property type="term" value="P:positive regulation of TORC1 signaling"/>
    <property type="evidence" value="ECO:0007669"/>
    <property type="project" value="TreeGrafter"/>
</dbReference>
<dbReference type="InterPro" id="IPR037521">
    <property type="entry name" value="FLCN/SMCR8_DENN"/>
</dbReference>
<evidence type="ECO:0000256" key="3">
    <source>
        <dbReference type="ARBA" id="ARBA00004186"/>
    </source>
</evidence>
<keyword evidence="9" id="KW-0343">GTPase activation</keyword>
<keyword evidence="13" id="KW-0458">Lysosome</keyword>
<evidence type="ECO:0000256" key="8">
    <source>
        <dbReference type="ARBA" id="ARBA00021824"/>
    </source>
</evidence>
<comment type="similarity">
    <text evidence="7">Belongs to the folliculin family.</text>
</comment>
<evidence type="ECO:0000313" key="17">
    <source>
        <dbReference type="EMBL" id="CAL4129900.1"/>
    </source>
</evidence>
<evidence type="ECO:0000256" key="2">
    <source>
        <dbReference type="ARBA" id="ARBA00004138"/>
    </source>
</evidence>
<dbReference type="PROSITE" id="PS51834">
    <property type="entry name" value="DENN_FLCN_SMCR8"/>
    <property type="match status" value="1"/>
</dbReference>
<organism evidence="17 18">
    <name type="scientific">Meganyctiphanes norvegica</name>
    <name type="common">Northern krill</name>
    <name type="synonym">Thysanopoda norvegica</name>
    <dbReference type="NCBI Taxonomy" id="48144"/>
    <lineage>
        <taxon>Eukaryota</taxon>
        <taxon>Metazoa</taxon>
        <taxon>Ecdysozoa</taxon>
        <taxon>Arthropoda</taxon>
        <taxon>Crustacea</taxon>
        <taxon>Multicrustacea</taxon>
        <taxon>Malacostraca</taxon>
        <taxon>Eumalacostraca</taxon>
        <taxon>Eucarida</taxon>
        <taxon>Euphausiacea</taxon>
        <taxon>Euphausiidae</taxon>
        <taxon>Meganyctiphanes</taxon>
    </lineage>
</organism>
<dbReference type="InterPro" id="IPR032035">
    <property type="entry name" value="Folliculin_DENN"/>
</dbReference>
<proteinExistence type="inferred from homology"/>
<evidence type="ECO:0000256" key="14">
    <source>
        <dbReference type="ARBA" id="ARBA00023242"/>
    </source>
</evidence>
<evidence type="ECO:0000256" key="15">
    <source>
        <dbReference type="ARBA" id="ARBA00023273"/>
    </source>
</evidence>
<dbReference type="GO" id="GO:0005813">
    <property type="term" value="C:centrosome"/>
    <property type="evidence" value="ECO:0007669"/>
    <property type="project" value="UniProtKB-SubCell"/>
</dbReference>
<evidence type="ECO:0000256" key="5">
    <source>
        <dbReference type="ARBA" id="ARBA00004514"/>
    </source>
</evidence>
<dbReference type="GO" id="GO:0000122">
    <property type="term" value="P:negative regulation of transcription by RNA polymerase II"/>
    <property type="evidence" value="ECO:0007669"/>
    <property type="project" value="TreeGrafter"/>
</dbReference>
<keyword evidence="18" id="KW-1185">Reference proteome</keyword>
<evidence type="ECO:0000256" key="10">
    <source>
        <dbReference type="ARBA" id="ARBA00022490"/>
    </source>
</evidence>